<feature type="transmembrane region" description="Helical" evidence="10">
    <location>
        <begin position="445"/>
        <end position="478"/>
    </location>
</feature>
<evidence type="ECO:0000259" key="11">
    <source>
        <dbReference type="PROSITE" id="PS51873"/>
    </source>
</evidence>
<feature type="domain" description="RING-type" evidence="11">
    <location>
        <begin position="207"/>
        <end position="425"/>
    </location>
</feature>
<dbReference type="PROSITE" id="PS51873">
    <property type="entry name" value="TRIAD"/>
    <property type="match status" value="1"/>
</dbReference>
<evidence type="ECO:0000256" key="8">
    <source>
        <dbReference type="ARBA" id="ARBA00022833"/>
    </source>
</evidence>
<feature type="region of interest" description="Disordered" evidence="9">
    <location>
        <begin position="654"/>
        <end position="690"/>
    </location>
</feature>
<keyword evidence="5" id="KW-0677">Repeat</keyword>
<organism evidence="12 13">
    <name type="scientific">Dreissena polymorpha</name>
    <name type="common">Zebra mussel</name>
    <name type="synonym">Mytilus polymorpha</name>
    <dbReference type="NCBI Taxonomy" id="45954"/>
    <lineage>
        <taxon>Eukaryota</taxon>
        <taxon>Metazoa</taxon>
        <taxon>Spiralia</taxon>
        <taxon>Lophotrochozoa</taxon>
        <taxon>Mollusca</taxon>
        <taxon>Bivalvia</taxon>
        <taxon>Autobranchia</taxon>
        <taxon>Heteroconchia</taxon>
        <taxon>Euheterodonta</taxon>
        <taxon>Imparidentia</taxon>
        <taxon>Neoheterodontei</taxon>
        <taxon>Myida</taxon>
        <taxon>Dreissenoidea</taxon>
        <taxon>Dreissenidae</taxon>
        <taxon>Dreissena</taxon>
    </lineage>
</organism>
<dbReference type="InterPro" id="IPR031127">
    <property type="entry name" value="E3_UB_ligase_RBR"/>
</dbReference>
<keyword evidence="6" id="KW-0863">Zinc-finger</keyword>
<evidence type="ECO:0000256" key="3">
    <source>
        <dbReference type="ARBA" id="ARBA00022679"/>
    </source>
</evidence>
<dbReference type="InterPro" id="IPR002867">
    <property type="entry name" value="IBR_dom"/>
</dbReference>
<dbReference type="Pfam" id="PF22191">
    <property type="entry name" value="IBR_1"/>
    <property type="match status" value="1"/>
</dbReference>
<dbReference type="GO" id="GO:0016567">
    <property type="term" value="P:protein ubiquitination"/>
    <property type="evidence" value="ECO:0007669"/>
    <property type="project" value="InterPro"/>
</dbReference>
<gene>
    <name evidence="12" type="ORF">DPMN_021457</name>
</gene>
<keyword evidence="8" id="KW-0862">Zinc</keyword>
<dbReference type="InterPro" id="IPR047551">
    <property type="entry name" value="BRcat_RBR_RNF217"/>
</dbReference>
<proteinExistence type="predicted"/>
<evidence type="ECO:0000256" key="7">
    <source>
        <dbReference type="ARBA" id="ARBA00022786"/>
    </source>
</evidence>
<dbReference type="SMART" id="SM00647">
    <property type="entry name" value="IBR"/>
    <property type="match status" value="2"/>
</dbReference>
<sequence>MKGLPPPLPPPHPPPPPPLLPSARNCHSNRHAGQCTVRRKSSRPSSPPAPAPLPLRSDSERRKNSLHPQEPPQDDKNNQPSTSDEVRSLQQMKTRTHDDILRDIHPSLLHNADYLKSDPLLRQYLYAHYLDQTELEEIDWTGMAGAAGGSGDNENTDSEENNEMNGWDEDDSDQDDWGMERLSSLVNKFEKLRLRNHLEAFSHGDAEVRECCVCLEVTNLYKRKCCSFAVCDECIEQFLTTQISEGQLKISCMSDTCDIIMDRDEILARVSVPVKEKYYRFLVDANKDPKVKTCPRCCQIYKLKDEEALAKNKYGMPVECTEENCKLIWCFECQAPYHSGVKCRDFVKGDKMVKKWAQEKHYGQNNAQRCPGCKIFIERKCGCDHMTCSKCKTSFCYKCGERYLSVKFFGNHLSRYSPLGCKYNYIPERPVVRRLVRGSVFGAKLLGGVMLAGVGVALAGVLIGTAPITLPILGAYQLKKRHKRRQRMKRHRRIVELTSRRLHEHLCKTAQAPRDSLKLYADTMHIGIQTGSSQEVDVTVHNPYQLESSSTSSDSEMIRVNFMDLTGNWTVTTAEITHNASDEDGREPGMVLHVKTSYIRDHKDESVVTLENSDPVNDHLESAHRSGDQNSDSISKFGTYKCSHSGYPKAVVHRRAHSTGSIRRPSRFGSMSTKSKRSLTPQNSHHFEPGLLPHPRLDADQSPIESSLDLEGYKASVYNDQGIESKTVNQSGCFMKLFSKKPTTSQSQSDRERPDISRDKPDISKHMQNDLDLHWGVCPDVVACTLESGARHKELAEWEGANQGVSVGEQGLVAKETLSTYL</sequence>
<evidence type="ECO:0000256" key="9">
    <source>
        <dbReference type="SAM" id="MobiDB-lite"/>
    </source>
</evidence>
<feature type="region of interest" description="Disordered" evidence="9">
    <location>
        <begin position="739"/>
        <end position="764"/>
    </location>
</feature>
<feature type="compositionally biased region" description="Pro residues" evidence="9">
    <location>
        <begin position="1"/>
        <end position="20"/>
    </location>
</feature>
<keyword evidence="10" id="KW-0812">Transmembrane</keyword>
<dbReference type="Proteomes" id="UP000828390">
    <property type="component" value="Unassembled WGS sequence"/>
</dbReference>
<accession>A0A9D4SB31</accession>
<dbReference type="InterPro" id="IPR013083">
    <property type="entry name" value="Znf_RING/FYVE/PHD"/>
</dbReference>
<evidence type="ECO:0000256" key="10">
    <source>
        <dbReference type="SAM" id="Phobius"/>
    </source>
</evidence>
<feature type="region of interest" description="Disordered" evidence="9">
    <location>
        <begin position="143"/>
        <end position="175"/>
    </location>
</feature>
<keyword evidence="10" id="KW-0472">Membrane</keyword>
<feature type="compositionally biased region" description="Acidic residues" evidence="9">
    <location>
        <begin position="154"/>
        <end position="175"/>
    </location>
</feature>
<dbReference type="CDD" id="cd20342">
    <property type="entry name" value="BRcat_RBR_RNF217"/>
    <property type="match status" value="1"/>
</dbReference>
<dbReference type="GO" id="GO:0008270">
    <property type="term" value="F:zinc ion binding"/>
    <property type="evidence" value="ECO:0007669"/>
    <property type="project" value="UniProtKB-KW"/>
</dbReference>
<evidence type="ECO:0000313" key="13">
    <source>
        <dbReference type="Proteomes" id="UP000828390"/>
    </source>
</evidence>
<keyword evidence="3" id="KW-0808">Transferase</keyword>
<dbReference type="EC" id="2.3.2.31" evidence="2"/>
<reference evidence="12" key="1">
    <citation type="journal article" date="2019" name="bioRxiv">
        <title>The Genome of the Zebra Mussel, Dreissena polymorpha: A Resource for Invasive Species Research.</title>
        <authorList>
            <person name="McCartney M.A."/>
            <person name="Auch B."/>
            <person name="Kono T."/>
            <person name="Mallez S."/>
            <person name="Zhang Y."/>
            <person name="Obille A."/>
            <person name="Becker A."/>
            <person name="Abrahante J.E."/>
            <person name="Garbe J."/>
            <person name="Badalamenti J.P."/>
            <person name="Herman A."/>
            <person name="Mangelson H."/>
            <person name="Liachko I."/>
            <person name="Sullivan S."/>
            <person name="Sone E.D."/>
            <person name="Koren S."/>
            <person name="Silverstein K.A.T."/>
            <person name="Beckman K.B."/>
            <person name="Gohl D.M."/>
        </authorList>
    </citation>
    <scope>NUCLEOTIDE SEQUENCE</scope>
    <source>
        <strain evidence="12">Duluth1</strain>
        <tissue evidence="12">Whole animal</tissue>
    </source>
</reference>
<evidence type="ECO:0000256" key="6">
    <source>
        <dbReference type="ARBA" id="ARBA00022771"/>
    </source>
</evidence>
<evidence type="ECO:0000256" key="2">
    <source>
        <dbReference type="ARBA" id="ARBA00012251"/>
    </source>
</evidence>
<feature type="compositionally biased region" description="Polar residues" evidence="9">
    <location>
        <begin position="669"/>
        <end position="684"/>
    </location>
</feature>
<comment type="caution">
    <text evidence="12">The sequence shown here is derived from an EMBL/GenBank/DDBJ whole genome shotgun (WGS) entry which is preliminary data.</text>
</comment>
<dbReference type="AlphaFoldDB" id="A0A9D4SB31"/>
<feature type="region of interest" description="Disordered" evidence="9">
    <location>
        <begin position="1"/>
        <end position="91"/>
    </location>
</feature>
<feature type="compositionally biased region" description="Basic and acidic residues" evidence="9">
    <location>
        <begin position="749"/>
        <end position="764"/>
    </location>
</feature>
<dbReference type="GO" id="GO:0061630">
    <property type="term" value="F:ubiquitin protein ligase activity"/>
    <property type="evidence" value="ECO:0007669"/>
    <property type="project" value="UniProtKB-EC"/>
</dbReference>
<feature type="compositionally biased region" description="Polar residues" evidence="9">
    <location>
        <begin position="78"/>
        <end position="91"/>
    </location>
</feature>
<dbReference type="OrthoDB" id="10009520at2759"/>
<keyword evidence="10" id="KW-1133">Transmembrane helix</keyword>
<keyword evidence="13" id="KW-1185">Reference proteome</keyword>
<dbReference type="SUPFAM" id="SSF57850">
    <property type="entry name" value="RING/U-box"/>
    <property type="match status" value="2"/>
</dbReference>
<keyword evidence="4" id="KW-0479">Metal-binding</keyword>
<keyword evidence="7" id="KW-0833">Ubl conjugation pathway</keyword>
<evidence type="ECO:0000256" key="5">
    <source>
        <dbReference type="ARBA" id="ARBA00022737"/>
    </source>
</evidence>
<reference evidence="12" key="2">
    <citation type="submission" date="2020-11" db="EMBL/GenBank/DDBJ databases">
        <authorList>
            <person name="McCartney M.A."/>
            <person name="Auch B."/>
            <person name="Kono T."/>
            <person name="Mallez S."/>
            <person name="Becker A."/>
            <person name="Gohl D.M."/>
            <person name="Silverstein K.A.T."/>
            <person name="Koren S."/>
            <person name="Bechman K.B."/>
            <person name="Herman A."/>
            <person name="Abrahante J.E."/>
            <person name="Garbe J."/>
        </authorList>
    </citation>
    <scope>NUCLEOTIDE SEQUENCE</scope>
    <source>
        <strain evidence="12">Duluth1</strain>
        <tissue evidence="12">Whole animal</tissue>
    </source>
</reference>
<dbReference type="InterPro" id="IPR044066">
    <property type="entry name" value="TRIAD_supradom"/>
</dbReference>
<evidence type="ECO:0000256" key="4">
    <source>
        <dbReference type="ARBA" id="ARBA00022723"/>
    </source>
</evidence>
<evidence type="ECO:0000256" key="1">
    <source>
        <dbReference type="ARBA" id="ARBA00001798"/>
    </source>
</evidence>
<evidence type="ECO:0000313" key="12">
    <source>
        <dbReference type="EMBL" id="KAH3897270.1"/>
    </source>
</evidence>
<dbReference type="EMBL" id="JAIWYP010000001">
    <property type="protein sequence ID" value="KAH3897270.1"/>
    <property type="molecule type" value="Genomic_DNA"/>
</dbReference>
<dbReference type="InterPro" id="IPR047552">
    <property type="entry name" value="Rcat_RBR_RNF217"/>
</dbReference>
<dbReference type="PANTHER" id="PTHR11685">
    <property type="entry name" value="RBR FAMILY RING FINGER AND IBR DOMAIN-CONTAINING"/>
    <property type="match status" value="1"/>
</dbReference>
<dbReference type="Gene3D" id="1.20.120.1750">
    <property type="match status" value="1"/>
</dbReference>
<comment type="catalytic activity">
    <reaction evidence="1">
        <text>[E2 ubiquitin-conjugating enzyme]-S-ubiquitinyl-L-cysteine + [acceptor protein]-L-lysine = [E2 ubiquitin-conjugating enzyme]-L-cysteine + [acceptor protein]-N(6)-ubiquitinyl-L-lysine.</text>
        <dbReference type="EC" id="2.3.2.31"/>
    </reaction>
</comment>
<dbReference type="Gene3D" id="3.30.40.10">
    <property type="entry name" value="Zinc/RING finger domain, C3HC4 (zinc finger)"/>
    <property type="match status" value="1"/>
</dbReference>
<dbReference type="CDD" id="cd20350">
    <property type="entry name" value="Rcat_RBR_RNF217"/>
    <property type="match status" value="1"/>
</dbReference>
<name>A0A9D4SB31_DREPO</name>
<protein>
    <recommendedName>
        <fullName evidence="2">RBR-type E3 ubiquitin transferase</fullName>
        <ecNumber evidence="2">2.3.2.31</ecNumber>
    </recommendedName>
</protein>
<dbReference type="Pfam" id="PF01485">
    <property type="entry name" value="IBR"/>
    <property type="match status" value="1"/>
</dbReference>